<dbReference type="Gene3D" id="2.40.40.20">
    <property type="match status" value="1"/>
</dbReference>
<dbReference type="GO" id="GO:0003899">
    <property type="term" value="F:DNA-directed RNA polymerase activity"/>
    <property type="evidence" value="ECO:0007669"/>
    <property type="project" value="InterPro"/>
</dbReference>
<comment type="caution">
    <text evidence="3">The sequence shown here is derived from an EMBL/GenBank/DDBJ whole genome shotgun (WGS) entry which is preliminary data.</text>
</comment>
<name>A0AAV9NSZ6_9PEZI</name>
<reference evidence="3 4" key="1">
    <citation type="submission" date="2023-08" db="EMBL/GenBank/DDBJ databases">
        <title>Black Yeasts Isolated from many extreme environments.</title>
        <authorList>
            <person name="Coleine C."/>
            <person name="Stajich J.E."/>
            <person name="Selbmann L."/>
        </authorList>
    </citation>
    <scope>NUCLEOTIDE SEQUENCE [LARGE SCALE GENOMIC DNA]</scope>
    <source>
        <strain evidence="3 4">CCFEE 5935</strain>
    </source>
</reference>
<dbReference type="GO" id="GO:0006351">
    <property type="term" value="P:DNA-templated transcription"/>
    <property type="evidence" value="ECO:0007669"/>
    <property type="project" value="InterPro"/>
</dbReference>
<dbReference type="Proteomes" id="UP001337655">
    <property type="component" value="Unassembled WGS sequence"/>
</dbReference>
<dbReference type="RefSeq" id="XP_064653342.1">
    <property type="nucleotide sequence ID" value="XM_064808466.1"/>
</dbReference>
<gene>
    <name evidence="3" type="ORF">LTR77_011261</name>
</gene>
<feature type="domain" description="RNA polymerase alpha subunit" evidence="2">
    <location>
        <begin position="450"/>
        <end position="518"/>
    </location>
</feature>
<protein>
    <recommendedName>
        <fullName evidence="2">RNA polymerase alpha subunit domain-containing protein</fullName>
    </recommendedName>
</protein>
<dbReference type="AlphaFoldDB" id="A0AAV9NSZ6"/>
<evidence type="ECO:0000259" key="2">
    <source>
        <dbReference type="Pfam" id="PF00623"/>
    </source>
</evidence>
<evidence type="ECO:0000313" key="4">
    <source>
        <dbReference type="Proteomes" id="UP001337655"/>
    </source>
</evidence>
<dbReference type="InterPro" id="IPR000722">
    <property type="entry name" value="RNA_pol_asu"/>
</dbReference>
<accession>A0AAV9NSZ6</accession>
<feature type="region of interest" description="Disordered" evidence="1">
    <location>
        <begin position="217"/>
        <end position="266"/>
    </location>
</feature>
<evidence type="ECO:0000313" key="3">
    <source>
        <dbReference type="EMBL" id="KAK5162655.1"/>
    </source>
</evidence>
<organism evidence="3 4">
    <name type="scientific">Saxophila tyrrhenica</name>
    <dbReference type="NCBI Taxonomy" id="1690608"/>
    <lineage>
        <taxon>Eukaryota</taxon>
        <taxon>Fungi</taxon>
        <taxon>Dikarya</taxon>
        <taxon>Ascomycota</taxon>
        <taxon>Pezizomycotina</taxon>
        <taxon>Dothideomycetes</taxon>
        <taxon>Dothideomycetidae</taxon>
        <taxon>Mycosphaerellales</taxon>
        <taxon>Extremaceae</taxon>
        <taxon>Saxophila</taxon>
    </lineage>
</organism>
<sequence>MCIYWILTDTETETRLKEGAEYCREYGSKGMICMDNSKFFWDAHTQMVKPTKGASFVRLGDSVKCCVRNYMKECQVWVDYAVLKPYSTEYPFATAKELYDAYVILTSKQTAGTVRNQTTISNVQKLVSKNSSKKTTRSGTPVTTRHAKVNKTSALYPSDSASQAPYRDTNLTEDWCTTDDYTEAGSVAGWAKTVSNLTRTESMAPSTVSTATIKTFRPSNRSTTTNKTRSTCTSGYSSGSGPGASTQPRTRAGSSARTTEGPRSKRAVVHEDITMETERPFTIERVARAGSRGDDLPLLVSCKWTELKIENMSIFTPRAEHMGVVKGCPVHKNCKGHHMINPDGDVYMIPYGFASGDELRYSDAHALNTAIYSGTKTTDEIATYCFERIKGKNGILRKHCNSTRPTNSMRFVASPPPLDGEWGTIYLPKRLFTNGRFLYLNQDGSYGWTRIKDGDLVVLGRQPSQGAMSAVPVKVRVTTNDEYSVRVPLETCNMNNTDFDGDELWQYKPMSRDAVAELDREWERVWNRSGLVNIKKTLNEIMVESEADMSIDTVMYSTMPLEDMIEHPGGDVYDLLMLKPKNWKVMGQTSFSASYWSTWVERSMDGIVNSTLGKHGIGKPYVAMRNSMMLGTMMVTDEMHLRLRTKGRVPLPALLKTPTMNHGTCSSALTKMTASMYQRGIDMAKHGNDKAKIMAVESLLKMTDECFGIRDTTVSLMSVDAAILSGQPYTKMDYISRAERPQDLLERAITVVSMVEELDNIKLTAEERVAVSALIAFASINVQAIVSDDMVGVMVGMQADWYTSITCSNISWLKTVTRDPNSNVDLTTDISSMLGAIFLGNMSLFAPFGTHSDSS</sequence>
<feature type="compositionally biased region" description="Polar residues" evidence="1">
    <location>
        <begin position="247"/>
        <end position="258"/>
    </location>
</feature>
<dbReference type="GeneID" id="89932574"/>
<dbReference type="SUPFAM" id="SSF64484">
    <property type="entry name" value="beta and beta-prime subunits of DNA dependent RNA-polymerase"/>
    <property type="match status" value="1"/>
</dbReference>
<feature type="compositionally biased region" description="Low complexity" evidence="1">
    <location>
        <begin position="219"/>
        <end position="246"/>
    </location>
</feature>
<proteinExistence type="predicted"/>
<dbReference type="EMBL" id="JAVRRT010000042">
    <property type="protein sequence ID" value="KAK5162655.1"/>
    <property type="molecule type" value="Genomic_DNA"/>
</dbReference>
<keyword evidence="4" id="KW-1185">Reference proteome</keyword>
<dbReference type="GO" id="GO:0003677">
    <property type="term" value="F:DNA binding"/>
    <property type="evidence" value="ECO:0007669"/>
    <property type="project" value="InterPro"/>
</dbReference>
<dbReference type="Pfam" id="PF00623">
    <property type="entry name" value="RNA_pol_Rpb1_2"/>
    <property type="match status" value="1"/>
</dbReference>
<evidence type="ECO:0000256" key="1">
    <source>
        <dbReference type="SAM" id="MobiDB-lite"/>
    </source>
</evidence>